<dbReference type="EMBL" id="OZ021739">
    <property type="protein sequence ID" value="CAK9321998.1"/>
    <property type="molecule type" value="Genomic_DNA"/>
</dbReference>
<evidence type="ECO:0000313" key="3">
    <source>
        <dbReference type="Proteomes" id="UP001642487"/>
    </source>
</evidence>
<keyword evidence="3" id="KW-1185">Reference proteome</keyword>
<evidence type="ECO:0000313" key="2">
    <source>
        <dbReference type="EMBL" id="CAK9321998.1"/>
    </source>
</evidence>
<feature type="non-terminal residue" evidence="2">
    <location>
        <position position="1"/>
    </location>
</feature>
<name>A0ABP0YS01_9ROSI</name>
<sequence length="51" mass="5509">MELDVGPLESLESHANGSYEVVGVGPSTTDKASKEEGDEIKDILKRYKKAS</sequence>
<feature type="region of interest" description="Disordered" evidence="1">
    <location>
        <begin position="1"/>
        <end position="38"/>
    </location>
</feature>
<organism evidence="2 3">
    <name type="scientific">Citrullus colocynthis</name>
    <name type="common">colocynth</name>
    <dbReference type="NCBI Taxonomy" id="252529"/>
    <lineage>
        <taxon>Eukaryota</taxon>
        <taxon>Viridiplantae</taxon>
        <taxon>Streptophyta</taxon>
        <taxon>Embryophyta</taxon>
        <taxon>Tracheophyta</taxon>
        <taxon>Spermatophyta</taxon>
        <taxon>Magnoliopsida</taxon>
        <taxon>eudicotyledons</taxon>
        <taxon>Gunneridae</taxon>
        <taxon>Pentapetalae</taxon>
        <taxon>rosids</taxon>
        <taxon>fabids</taxon>
        <taxon>Cucurbitales</taxon>
        <taxon>Cucurbitaceae</taxon>
        <taxon>Benincaseae</taxon>
        <taxon>Citrullus</taxon>
    </lineage>
</organism>
<proteinExistence type="predicted"/>
<dbReference type="Proteomes" id="UP001642487">
    <property type="component" value="Chromosome 5"/>
</dbReference>
<gene>
    <name evidence="2" type="ORF">CITCOLO1_LOCUS14106</name>
</gene>
<evidence type="ECO:0000256" key="1">
    <source>
        <dbReference type="SAM" id="MobiDB-lite"/>
    </source>
</evidence>
<accession>A0ABP0YS01</accession>
<protein>
    <submittedName>
        <fullName evidence="2">Uncharacterized protein</fullName>
    </submittedName>
</protein>
<reference evidence="2 3" key="1">
    <citation type="submission" date="2024-03" db="EMBL/GenBank/DDBJ databases">
        <authorList>
            <person name="Gkanogiannis A."/>
            <person name="Becerra Lopez-Lavalle L."/>
        </authorList>
    </citation>
    <scope>NUCLEOTIDE SEQUENCE [LARGE SCALE GENOMIC DNA]</scope>
</reference>